<name>A0ACD3B1Z2_9AGAR</name>
<gene>
    <name evidence="1" type="ORF">BDN72DRAFT_764059</name>
</gene>
<evidence type="ECO:0000313" key="2">
    <source>
        <dbReference type="Proteomes" id="UP000308600"/>
    </source>
</evidence>
<feature type="non-terminal residue" evidence="1">
    <location>
        <position position="1"/>
    </location>
</feature>
<sequence length="147" mass="16177">GWKSIADTFSTDPALQHIKWILPHARSPGKVIANFGMVMLSWHVFNTLSFDWKSAEDEKGLLKSTRNISELITAEVDAGIPANCVVVRGSSQGAISRVTGLTGDKPWSVVALSGWVPLRSKFESVRPHLFAYRAVYQTLSLATNSMF</sequence>
<protein>
    <submittedName>
        <fullName evidence="1">Uncharacterized protein</fullName>
    </submittedName>
</protein>
<dbReference type="Proteomes" id="UP000308600">
    <property type="component" value="Unassembled WGS sequence"/>
</dbReference>
<keyword evidence="2" id="KW-1185">Reference proteome</keyword>
<accession>A0ACD3B1Z2</accession>
<dbReference type="EMBL" id="ML208290">
    <property type="protein sequence ID" value="TFK72003.1"/>
    <property type="molecule type" value="Genomic_DNA"/>
</dbReference>
<evidence type="ECO:0000313" key="1">
    <source>
        <dbReference type="EMBL" id="TFK72003.1"/>
    </source>
</evidence>
<reference evidence="1 2" key="1">
    <citation type="journal article" date="2019" name="Nat. Ecol. Evol.">
        <title>Megaphylogeny resolves global patterns of mushroom evolution.</title>
        <authorList>
            <person name="Varga T."/>
            <person name="Krizsan K."/>
            <person name="Foldi C."/>
            <person name="Dima B."/>
            <person name="Sanchez-Garcia M."/>
            <person name="Sanchez-Ramirez S."/>
            <person name="Szollosi G.J."/>
            <person name="Szarkandi J.G."/>
            <person name="Papp V."/>
            <person name="Albert L."/>
            <person name="Andreopoulos W."/>
            <person name="Angelini C."/>
            <person name="Antonin V."/>
            <person name="Barry K.W."/>
            <person name="Bougher N.L."/>
            <person name="Buchanan P."/>
            <person name="Buyck B."/>
            <person name="Bense V."/>
            <person name="Catcheside P."/>
            <person name="Chovatia M."/>
            <person name="Cooper J."/>
            <person name="Damon W."/>
            <person name="Desjardin D."/>
            <person name="Finy P."/>
            <person name="Geml J."/>
            <person name="Haridas S."/>
            <person name="Hughes K."/>
            <person name="Justo A."/>
            <person name="Karasinski D."/>
            <person name="Kautmanova I."/>
            <person name="Kiss B."/>
            <person name="Kocsube S."/>
            <person name="Kotiranta H."/>
            <person name="LaButti K.M."/>
            <person name="Lechner B.E."/>
            <person name="Liimatainen K."/>
            <person name="Lipzen A."/>
            <person name="Lukacs Z."/>
            <person name="Mihaltcheva S."/>
            <person name="Morgado L.N."/>
            <person name="Niskanen T."/>
            <person name="Noordeloos M.E."/>
            <person name="Ohm R.A."/>
            <person name="Ortiz-Santana B."/>
            <person name="Ovrebo C."/>
            <person name="Racz N."/>
            <person name="Riley R."/>
            <person name="Savchenko A."/>
            <person name="Shiryaev A."/>
            <person name="Soop K."/>
            <person name="Spirin V."/>
            <person name="Szebenyi C."/>
            <person name="Tomsovsky M."/>
            <person name="Tulloss R.E."/>
            <person name="Uehling J."/>
            <person name="Grigoriev I.V."/>
            <person name="Vagvolgyi C."/>
            <person name="Papp T."/>
            <person name="Martin F.M."/>
            <person name="Miettinen O."/>
            <person name="Hibbett D.S."/>
            <person name="Nagy L.G."/>
        </authorList>
    </citation>
    <scope>NUCLEOTIDE SEQUENCE [LARGE SCALE GENOMIC DNA]</scope>
    <source>
        <strain evidence="1 2">NL-1719</strain>
    </source>
</reference>
<organism evidence="1 2">
    <name type="scientific">Pluteus cervinus</name>
    <dbReference type="NCBI Taxonomy" id="181527"/>
    <lineage>
        <taxon>Eukaryota</taxon>
        <taxon>Fungi</taxon>
        <taxon>Dikarya</taxon>
        <taxon>Basidiomycota</taxon>
        <taxon>Agaricomycotina</taxon>
        <taxon>Agaricomycetes</taxon>
        <taxon>Agaricomycetidae</taxon>
        <taxon>Agaricales</taxon>
        <taxon>Pluteineae</taxon>
        <taxon>Pluteaceae</taxon>
        <taxon>Pluteus</taxon>
    </lineage>
</organism>
<proteinExistence type="predicted"/>